<dbReference type="PROSITE" id="PS50262">
    <property type="entry name" value="G_PROTEIN_RECEP_F1_2"/>
    <property type="match status" value="1"/>
</dbReference>
<sequence>MIKVRKFSVKSSRNFCATDVLQFNQIFWWTFGASNFSFFSGKEKSNLVVILVVILQKKMRNSTNFFFTNLAFSDLCVGLFCIFQDLSSFLQPTWSFGVIMCKMYHFTQTMSYTASIFTMVIISIERYIAICYPIRAKKVLQMRNFRLSIAMVWILSAIICAPNLWMYGVIGVINRSGGTDEICMLQKLLYNIRFFNVINALLLFLLPMILMSFLYIRLGLKLKCRRFETQIPSTVTAIDTQVTAVTTTTTITTKTSTKTVPTVTDPKASDKTKSRSVPTSPTDGKRGSRFVNLYKLSGSNGHILRGEVSCATVAQSPFTTSKCLWSKKGDSFEDFKEEFARSLGNYCNHLGRGTAKGSVINSRRRVIRLLVVVVLTFALCHFPIHLRKLIQDWYTRYQETSVEGRLATIVTNMLMYINSGLNPILYALLSSKFRKSLRGLC</sequence>
<dbReference type="InterPro" id="IPR000611">
    <property type="entry name" value="NPY_rcpt"/>
</dbReference>
<keyword evidence="14" id="KW-1185">Reference proteome</keyword>
<dbReference type="InterPro" id="IPR000276">
    <property type="entry name" value="GPCR_Rhodpsn"/>
</dbReference>
<evidence type="ECO:0000256" key="7">
    <source>
        <dbReference type="ARBA" id="ARBA00023170"/>
    </source>
</evidence>
<feature type="region of interest" description="Disordered" evidence="10">
    <location>
        <begin position="255"/>
        <end position="286"/>
    </location>
</feature>
<keyword evidence="6 11" id="KW-0472">Membrane</keyword>
<evidence type="ECO:0000259" key="12">
    <source>
        <dbReference type="PROSITE" id="PS50262"/>
    </source>
</evidence>
<dbReference type="GO" id="GO:0004983">
    <property type="term" value="F:neuropeptide Y receptor activity"/>
    <property type="evidence" value="ECO:0007669"/>
    <property type="project" value="InterPro"/>
</dbReference>
<accession>T1K4P3</accession>
<dbReference type="InterPro" id="IPR017452">
    <property type="entry name" value="GPCR_Rhodpsn_7TM"/>
</dbReference>
<feature type="compositionally biased region" description="Low complexity" evidence="10">
    <location>
        <begin position="255"/>
        <end position="266"/>
    </location>
</feature>
<keyword evidence="8 9" id="KW-0807">Transducer</keyword>
<feature type="transmembrane region" description="Helical" evidence="11">
    <location>
        <begin position="150"/>
        <end position="174"/>
    </location>
</feature>
<keyword evidence="3 9" id="KW-0812">Transmembrane</keyword>
<feature type="transmembrane region" description="Helical" evidence="11">
    <location>
        <begin position="366"/>
        <end position="386"/>
    </location>
</feature>
<comment type="similarity">
    <text evidence="2 9">Belongs to the G-protein coupled receptor 1 family.</text>
</comment>
<comment type="subcellular location">
    <subcellularLocation>
        <location evidence="1">Membrane</location>
        <topology evidence="1">Multi-pass membrane protein</topology>
    </subcellularLocation>
</comment>
<feature type="transmembrane region" description="Helical" evidence="11">
    <location>
        <begin position="65"/>
        <end position="90"/>
    </location>
</feature>
<dbReference type="Pfam" id="PF00001">
    <property type="entry name" value="7tm_1"/>
    <property type="match status" value="1"/>
</dbReference>
<dbReference type="SUPFAM" id="SSF81321">
    <property type="entry name" value="Family A G protein-coupled receptor-like"/>
    <property type="match status" value="1"/>
</dbReference>
<keyword evidence="5 9" id="KW-0297">G-protein coupled receptor</keyword>
<dbReference type="Gene3D" id="1.20.1070.10">
    <property type="entry name" value="Rhodopsin 7-helix transmembrane proteins"/>
    <property type="match status" value="1"/>
</dbReference>
<evidence type="ECO:0000256" key="1">
    <source>
        <dbReference type="ARBA" id="ARBA00004141"/>
    </source>
</evidence>
<proteinExistence type="inferred from homology"/>
<reference evidence="13" key="2">
    <citation type="submission" date="2015-06" db="UniProtKB">
        <authorList>
            <consortium name="EnsemblMetazoa"/>
        </authorList>
    </citation>
    <scope>IDENTIFICATION</scope>
</reference>
<dbReference type="EnsemblMetazoa" id="tetur05g03320.1">
    <property type="protein sequence ID" value="tetur05g03320.1"/>
    <property type="gene ID" value="tetur05g03320"/>
</dbReference>
<feature type="transmembrane region" description="Helical" evidence="11">
    <location>
        <begin position="194"/>
        <end position="216"/>
    </location>
</feature>
<dbReference type="eggNOG" id="KOG3656">
    <property type="taxonomic scope" value="Eukaryota"/>
</dbReference>
<evidence type="ECO:0000256" key="6">
    <source>
        <dbReference type="ARBA" id="ARBA00023136"/>
    </source>
</evidence>
<dbReference type="PANTHER" id="PTHR24243">
    <property type="entry name" value="G-PROTEIN COUPLED RECEPTOR"/>
    <property type="match status" value="1"/>
</dbReference>
<evidence type="ECO:0000256" key="11">
    <source>
        <dbReference type="SAM" id="Phobius"/>
    </source>
</evidence>
<evidence type="ECO:0000256" key="2">
    <source>
        <dbReference type="ARBA" id="ARBA00010663"/>
    </source>
</evidence>
<protein>
    <recommendedName>
        <fullName evidence="12">G-protein coupled receptors family 1 profile domain-containing protein</fullName>
    </recommendedName>
</protein>
<feature type="transmembrane region" description="Helical" evidence="11">
    <location>
        <begin position="406"/>
        <end position="429"/>
    </location>
</feature>
<reference evidence="14" key="1">
    <citation type="submission" date="2011-08" db="EMBL/GenBank/DDBJ databases">
        <authorList>
            <person name="Rombauts S."/>
        </authorList>
    </citation>
    <scope>NUCLEOTIDE SEQUENCE</scope>
    <source>
        <strain evidence="14">London</strain>
    </source>
</reference>
<dbReference type="AlphaFoldDB" id="T1K4P3"/>
<dbReference type="PANTHER" id="PTHR24243:SF224">
    <property type="entry name" value="G-PROTEIN COUPLED RECEPTOR 19-RELATED"/>
    <property type="match status" value="1"/>
</dbReference>
<dbReference type="EMBL" id="CAEY01001579">
    <property type="status" value="NOT_ANNOTATED_CDS"/>
    <property type="molecule type" value="Genomic_DNA"/>
</dbReference>
<evidence type="ECO:0000313" key="14">
    <source>
        <dbReference type="Proteomes" id="UP000015104"/>
    </source>
</evidence>
<dbReference type="Proteomes" id="UP000015104">
    <property type="component" value="Unassembled WGS sequence"/>
</dbReference>
<evidence type="ECO:0000256" key="4">
    <source>
        <dbReference type="ARBA" id="ARBA00022989"/>
    </source>
</evidence>
<evidence type="ECO:0000256" key="10">
    <source>
        <dbReference type="SAM" id="MobiDB-lite"/>
    </source>
</evidence>
<dbReference type="HOGENOM" id="CLU_009579_6_3_1"/>
<keyword evidence="7 9" id="KW-0675">Receptor</keyword>
<organism evidence="13 14">
    <name type="scientific">Tetranychus urticae</name>
    <name type="common">Two-spotted spider mite</name>
    <dbReference type="NCBI Taxonomy" id="32264"/>
    <lineage>
        <taxon>Eukaryota</taxon>
        <taxon>Metazoa</taxon>
        <taxon>Ecdysozoa</taxon>
        <taxon>Arthropoda</taxon>
        <taxon>Chelicerata</taxon>
        <taxon>Arachnida</taxon>
        <taxon>Acari</taxon>
        <taxon>Acariformes</taxon>
        <taxon>Trombidiformes</taxon>
        <taxon>Prostigmata</taxon>
        <taxon>Eleutherengona</taxon>
        <taxon>Raphignathae</taxon>
        <taxon>Tetranychoidea</taxon>
        <taxon>Tetranychidae</taxon>
        <taxon>Tetranychus</taxon>
    </lineage>
</organism>
<dbReference type="PRINTS" id="PR00237">
    <property type="entry name" value="GPCRRHODOPSN"/>
</dbReference>
<evidence type="ECO:0000256" key="3">
    <source>
        <dbReference type="ARBA" id="ARBA00022692"/>
    </source>
</evidence>
<evidence type="ECO:0000256" key="9">
    <source>
        <dbReference type="RuleBase" id="RU000688"/>
    </source>
</evidence>
<evidence type="ECO:0000313" key="13">
    <source>
        <dbReference type="EnsemblMetazoa" id="tetur05g03320.1"/>
    </source>
</evidence>
<evidence type="ECO:0000256" key="8">
    <source>
        <dbReference type="ARBA" id="ARBA00023224"/>
    </source>
</evidence>
<feature type="domain" description="G-protein coupled receptors family 1 profile" evidence="12">
    <location>
        <begin position="45"/>
        <end position="426"/>
    </location>
</feature>
<name>T1K4P3_TETUR</name>
<feature type="transmembrane region" description="Helical" evidence="11">
    <location>
        <begin position="110"/>
        <end position="129"/>
    </location>
</feature>
<keyword evidence="4 11" id="KW-1133">Transmembrane helix</keyword>
<evidence type="ECO:0000256" key="5">
    <source>
        <dbReference type="ARBA" id="ARBA00023040"/>
    </source>
</evidence>
<dbReference type="PRINTS" id="PR01012">
    <property type="entry name" value="NRPEPTIDEYR"/>
</dbReference>
<dbReference type="GO" id="GO:0005886">
    <property type="term" value="C:plasma membrane"/>
    <property type="evidence" value="ECO:0007669"/>
    <property type="project" value="TreeGrafter"/>
</dbReference>
<dbReference type="PROSITE" id="PS00237">
    <property type="entry name" value="G_PROTEIN_RECEP_F1_1"/>
    <property type="match status" value="1"/>
</dbReference>